<sequence>MQSQWLEKSNAPLSIKYEDCKAVVQNLLISAPRGLLLRQLLQDYQECEGLPLPYLSLGFSNPESLLRSMNDVVSLQCCGNTITLVAKSTPETEHIRQFVVEQKSSRAGRLGGSSLTRRGGGHSNRVRERTPSARRRRPLSVPPSRNSSNNTDGHMYIVPPYIQKNIKELLLMHRHGIPLEYIGAEYEKKYGFPLRIPFNESRRRSFFNSMSHFCHVRLQRDGRMVVAINEDLAMTAFNKPKEHSDGRERRNTISMATSTSCGISSKLAPQSNNAAVNDEKYKRESSVCNGHLKTLTRLPDNSSSQASNNKNFSNHDPEKASEKNRGTFDLNLRENKFPGSDSSAKVSSPEVYSVASPNVLESRPRKSAGRLSLSAIVLDQTLPSPKSAPCLLESDAVKAADRDKNVPAANVTSNSAYNEDANGEQESLDYFDYSIEWNYNETSEAKIKAENEKSTPKTISNEEKSFDSTSASYRPSLARPKIPSHILKQAWTRLNEKTSTPLIKNETKQPRSNVNVINGNDRPKEFHDDAKNEISCKHETAVSASLINNEMHLDKTNKNQVAETSNEGDRNACVVKDSERFVMFKPSIYAGTSKASNSSLVVTVNQTIKKTINNELNSGDGPIEFKGKGDIAKISYRSTTPRYIPENVMRGLTAAVKSMSNSHTISPHQIEQAYKIATGESLNLAILGLSSFKELAYAVPNLLTVVESSCNGYTINVATEPTVPPHAAQAQTVLYHATPTVPQGSVPAVPREEVPEASSAGQRPRRRYAPNANFLLNFVKGVEYSNKMHVEKMTQGSGLKKEALKDLIKGKGQNNVAQKPLEGPESRRLAKTLKNRPFGLSCDQLLQAYKVDWPAHSADLWYAARGYETMEDLLATAPARALKLVYTELTCDVAGRSSPSHRVSVFPYDAQLPISHKPDDATDSGECGALLEHLAGPDCELPADTENPLLQVGGSVEGVMLGEMYSPRNFGVICNMAGLDELMDDLEKYYNYQYTQDQWQSLALLDEYYKPGQLVAANDPKDEVFYRAVIRAIKPNGKAQVLLVDFGKTFLAERYMLLHLPLQFTKQPPFALRACLYGVWTTENSSTRWKSGTLTRFVSFVLDRKLRATTIAIQGSTVLLKLVDPSSDGIKDIAKRLVCEGFAMHITELTMPELTVKNACDSDDASNIDKKAKALQTTELTSKNSMVFTDASVTEQDKKATFENSVKAEAASSDASESSKLLVTSQGNSANTLASTNACDLLKAESSSHDIPAQSTPTSSSAPTCSGSTAPMHSSSCTVDVRLSSSDDVGVEDKIQRTQGDSLDQNSKNLGSSASTQCDAIVDTNPGVFTLDQLIQLRDSTSPVVKKVTTFQAQDQVDPNPTLISMPKQPTRLVPQQYISNYSPVARSIYNGRTSGLQQPKVSPIRSAPLMQPSGTVPNHPLPQHYYHFAPVVRPQSSVMPLHFSQPPAIPLHFPHPQALPQPQAAMMIATRPSLMPTGQTALYQACPVPPLPKTVTSLASGRGPDKMETTLASLEHHRSVLLQQIMMRPCDQGLMKALEDITANIWRLQALKRTNV</sequence>
<feature type="compositionally biased region" description="Low complexity" evidence="5">
    <location>
        <begin position="105"/>
        <end position="117"/>
    </location>
</feature>
<evidence type="ECO:0000256" key="2">
    <source>
        <dbReference type="ARBA" id="ARBA00022490"/>
    </source>
</evidence>
<feature type="compositionally biased region" description="Basic and acidic residues" evidence="5">
    <location>
        <begin position="313"/>
        <end position="325"/>
    </location>
</feature>
<dbReference type="CDD" id="cd09972">
    <property type="entry name" value="LOTUS_TDRD_OSKAR"/>
    <property type="match status" value="1"/>
</dbReference>
<dbReference type="GeneID" id="108671171"/>
<evidence type="ECO:0000259" key="7">
    <source>
        <dbReference type="PROSITE" id="PS51644"/>
    </source>
</evidence>
<dbReference type="PANTHER" id="PTHR22948:SF76">
    <property type="entry name" value="FI20010P1-RELATED"/>
    <property type="match status" value="1"/>
</dbReference>
<name>A0A8B7NKH0_HYAAZ</name>
<dbReference type="Gene3D" id="3.30.420.610">
    <property type="entry name" value="LOTUS domain-like"/>
    <property type="match status" value="2"/>
</dbReference>
<dbReference type="InterPro" id="IPR041966">
    <property type="entry name" value="LOTUS-like"/>
</dbReference>
<accession>A0A8B7NKH0</accession>
<dbReference type="GO" id="GO:0005737">
    <property type="term" value="C:cytoplasm"/>
    <property type="evidence" value="ECO:0007669"/>
    <property type="project" value="UniProtKB-SubCell"/>
</dbReference>
<dbReference type="InterPro" id="IPR002999">
    <property type="entry name" value="Tudor"/>
</dbReference>
<dbReference type="Gene3D" id="2.40.50.90">
    <property type="match status" value="1"/>
</dbReference>
<reference evidence="9" key="1">
    <citation type="submission" date="2025-08" db="UniProtKB">
        <authorList>
            <consortium name="RefSeq"/>
        </authorList>
    </citation>
    <scope>IDENTIFICATION</scope>
    <source>
        <tissue evidence="9">Whole organism</tissue>
    </source>
</reference>
<feature type="domain" description="Tudor" evidence="6">
    <location>
        <begin position="1008"/>
        <end position="1067"/>
    </location>
</feature>
<evidence type="ECO:0000256" key="1">
    <source>
        <dbReference type="ARBA" id="ARBA00004496"/>
    </source>
</evidence>
<feature type="compositionally biased region" description="Basic and acidic residues" evidence="5">
    <location>
        <begin position="448"/>
        <end position="466"/>
    </location>
</feature>
<protein>
    <submittedName>
        <fullName evidence="9">Uncharacterized protein LOC108671171 isoform X1</fullName>
    </submittedName>
</protein>
<dbReference type="InterPro" id="IPR025605">
    <property type="entry name" value="OST-HTH/LOTUS_dom"/>
</dbReference>
<dbReference type="Pfam" id="PF12872">
    <property type="entry name" value="OST-HTH"/>
    <property type="match status" value="2"/>
</dbReference>
<keyword evidence="4" id="KW-0221">Differentiation</keyword>
<dbReference type="SUPFAM" id="SSF63748">
    <property type="entry name" value="Tudor/PWWP/MBT"/>
    <property type="match status" value="1"/>
</dbReference>
<dbReference type="PANTHER" id="PTHR22948">
    <property type="entry name" value="TUDOR DOMAIN CONTAINING PROTEIN"/>
    <property type="match status" value="1"/>
</dbReference>
<dbReference type="GO" id="GO:0007283">
    <property type="term" value="P:spermatogenesis"/>
    <property type="evidence" value="ECO:0007669"/>
    <property type="project" value="UniProtKB-KW"/>
</dbReference>
<feature type="region of interest" description="Disordered" evidence="5">
    <location>
        <begin position="103"/>
        <end position="152"/>
    </location>
</feature>
<comment type="subcellular location">
    <subcellularLocation>
        <location evidence="1">Cytoplasm</location>
    </subcellularLocation>
</comment>
<dbReference type="PROSITE" id="PS51644">
    <property type="entry name" value="HTH_OST"/>
    <property type="match status" value="3"/>
</dbReference>
<feature type="compositionally biased region" description="Polar residues" evidence="5">
    <location>
        <begin position="299"/>
        <end position="312"/>
    </location>
</feature>
<feature type="region of interest" description="Disordered" evidence="5">
    <location>
        <begin position="448"/>
        <end position="479"/>
    </location>
</feature>
<keyword evidence="2" id="KW-0963">Cytoplasm</keyword>
<organism evidence="8 9">
    <name type="scientific">Hyalella azteca</name>
    <name type="common">Amphipod</name>
    <dbReference type="NCBI Taxonomy" id="294128"/>
    <lineage>
        <taxon>Eukaryota</taxon>
        <taxon>Metazoa</taxon>
        <taxon>Ecdysozoa</taxon>
        <taxon>Arthropoda</taxon>
        <taxon>Crustacea</taxon>
        <taxon>Multicrustacea</taxon>
        <taxon>Malacostraca</taxon>
        <taxon>Eumalacostraca</taxon>
        <taxon>Peracarida</taxon>
        <taxon>Amphipoda</taxon>
        <taxon>Senticaudata</taxon>
        <taxon>Talitrida</taxon>
        <taxon>Talitroidea</taxon>
        <taxon>Hyalellidae</taxon>
        <taxon>Hyalella</taxon>
    </lineage>
</organism>
<feature type="compositionally biased region" description="Polar residues" evidence="5">
    <location>
        <begin position="257"/>
        <end position="275"/>
    </location>
</feature>
<dbReference type="Proteomes" id="UP000694843">
    <property type="component" value="Unplaced"/>
</dbReference>
<keyword evidence="8" id="KW-1185">Reference proteome</keyword>
<dbReference type="InterPro" id="IPR035437">
    <property type="entry name" value="SNase_OB-fold_sf"/>
</dbReference>
<dbReference type="Gene3D" id="2.30.30.140">
    <property type="match status" value="1"/>
</dbReference>
<evidence type="ECO:0000259" key="6">
    <source>
        <dbReference type="PROSITE" id="PS50304"/>
    </source>
</evidence>
<dbReference type="GO" id="GO:0030154">
    <property type="term" value="P:cell differentiation"/>
    <property type="evidence" value="ECO:0007669"/>
    <property type="project" value="UniProtKB-ARBA"/>
</dbReference>
<feature type="domain" description="HTH OST-type" evidence="7">
    <location>
        <begin position="16"/>
        <end position="89"/>
    </location>
</feature>
<keyword evidence="3" id="KW-0677">Repeat</keyword>
<feature type="compositionally biased region" description="Low complexity" evidence="5">
    <location>
        <begin position="1252"/>
        <end position="1271"/>
    </location>
</feature>
<evidence type="ECO:0000256" key="5">
    <source>
        <dbReference type="SAM" id="MobiDB-lite"/>
    </source>
</evidence>
<dbReference type="Pfam" id="PF00567">
    <property type="entry name" value="TUDOR"/>
    <property type="match status" value="1"/>
</dbReference>
<feature type="region of interest" description="Disordered" evidence="5">
    <location>
        <begin position="331"/>
        <end position="350"/>
    </location>
</feature>
<feature type="region of interest" description="Disordered" evidence="5">
    <location>
        <begin position="744"/>
        <end position="765"/>
    </location>
</feature>
<evidence type="ECO:0000256" key="3">
    <source>
        <dbReference type="ARBA" id="ARBA00022737"/>
    </source>
</evidence>
<feature type="domain" description="HTH OST-type" evidence="7">
    <location>
        <begin position="158"/>
        <end position="230"/>
    </location>
</feature>
<feature type="region of interest" description="Disordered" evidence="5">
    <location>
        <begin position="257"/>
        <end position="325"/>
    </location>
</feature>
<dbReference type="CDD" id="cd20379">
    <property type="entry name" value="Tudor_dTUD-like"/>
    <property type="match status" value="1"/>
</dbReference>
<feature type="region of interest" description="Disordered" evidence="5">
    <location>
        <begin position="1245"/>
        <end position="1277"/>
    </location>
</feature>
<proteinExistence type="predicted"/>
<dbReference type="PROSITE" id="PS50304">
    <property type="entry name" value="TUDOR"/>
    <property type="match status" value="1"/>
</dbReference>
<dbReference type="OrthoDB" id="10034606at2759"/>
<evidence type="ECO:0000313" key="8">
    <source>
        <dbReference type="Proteomes" id="UP000694843"/>
    </source>
</evidence>
<keyword evidence="4" id="KW-0744">Spermatogenesis</keyword>
<evidence type="ECO:0000313" key="9">
    <source>
        <dbReference type="RefSeq" id="XP_018014153.1"/>
    </source>
</evidence>
<gene>
    <name evidence="9" type="primary">LOC108671171</name>
</gene>
<dbReference type="RefSeq" id="XP_018014153.1">
    <property type="nucleotide sequence ID" value="XM_018158664.2"/>
</dbReference>
<dbReference type="SMART" id="SM00333">
    <property type="entry name" value="TUDOR"/>
    <property type="match status" value="1"/>
</dbReference>
<evidence type="ECO:0000256" key="4">
    <source>
        <dbReference type="ARBA" id="ARBA00022871"/>
    </source>
</evidence>
<feature type="domain" description="HTH OST-type" evidence="7">
    <location>
        <begin position="644"/>
        <end position="719"/>
    </location>
</feature>
<dbReference type="InterPro" id="IPR050621">
    <property type="entry name" value="Tudor_domain_containing"/>
</dbReference>
<dbReference type="KEGG" id="hazt:108671171"/>